<evidence type="ECO:0000313" key="2">
    <source>
        <dbReference type="Proteomes" id="UP000479226"/>
    </source>
</evidence>
<protein>
    <submittedName>
        <fullName evidence="1">XRE family transcriptional regulator</fullName>
    </submittedName>
</protein>
<dbReference type="RefSeq" id="WP_165181647.1">
    <property type="nucleotide sequence ID" value="NZ_JAAKZI010000012.1"/>
</dbReference>
<keyword evidence="2" id="KW-1185">Reference proteome</keyword>
<gene>
    <name evidence="1" type="ORF">G6N77_08750</name>
</gene>
<proteinExistence type="predicted"/>
<evidence type="ECO:0000313" key="1">
    <source>
        <dbReference type="EMBL" id="NGN83544.1"/>
    </source>
</evidence>
<name>A0ABX0DDU3_9MICC</name>
<accession>A0ABX0DDU3</accession>
<dbReference type="Proteomes" id="UP000479226">
    <property type="component" value="Unassembled WGS sequence"/>
</dbReference>
<sequence>MDQQAVVEQQIALYGEPLGARFSRLTSAYRISQAGLAQVIGLSPPMLSQLSTAQRVKISNPAVYGRLLRLEELAQTDGVKAGDPQVLEDALTGVAASNPALSTKSHYGQGRAQLTTLLAEFVSPGELREGAAATHGALSELLEAAARHAASRGAANQQDTGREGLPG</sequence>
<comment type="caution">
    <text evidence="1">The sequence shown here is derived from an EMBL/GenBank/DDBJ whole genome shotgun (WGS) entry which is preliminary data.</text>
</comment>
<reference evidence="1 2" key="1">
    <citation type="submission" date="2020-02" db="EMBL/GenBank/DDBJ databases">
        <title>Genome sequence of the type strain DSM 27180 of Arthrobacter silviterrae.</title>
        <authorList>
            <person name="Gao J."/>
            <person name="Sun J."/>
        </authorList>
    </citation>
    <scope>NUCLEOTIDE SEQUENCE [LARGE SCALE GENOMIC DNA]</scope>
    <source>
        <strain evidence="1 2">DSM 27180</strain>
    </source>
</reference>
<dbReference type="EMBL" id="JAAKZI010000012">
    <property type="protein sequence ID" value="NGN83544.1"/>
    <property type="molecule type" value="Genomic_DNA"/>
</dbReference>
<organism evidence="1 2">
    <name type="scientific">Arthrobacter silviterrae</name>
    <dbReference type="NCBI Taxonomy" id="2026658"/>
    <lineage>
        <taxon>Bacteria</taxon>
        <taxon>Bacillati</taxon>
        <taxon>Actinomycetota</taxon>
        <taxon>Actinomycetes</taxon>
        <taxon>Micrococcales</taxon>
        <taxon>Micrococcaceae</taxon>
        <taxon>Arthrobacter</taxon>
    </lineage>
</organism>